<organism evidence="13 14">
    <name type="scientific">Nitrospira japonica</name>
    <dbReference type="NCBI Taxonomy" id="1325564"/>
    <lineage>
        <taxon>Bacteria</taxon>
        <taxon>Pseudomonadati</taxon>
        <taxon>Nitrospirota</taxon>
        <taxon>Nitrospiria</taxon>
        <taxon>Nitrospirales</taxon>
        <taxon>Nitrospiraceae</taxon>
        <taxon>Nitrospira</taxon>
    </lineage>
</organism>
<gene>
    <name evidence="13" type="primary">fabH</name>
    <name evidence="13" type="ORF">NSJP_1827</name>
</gene>
<dbReference type="PANTHER" id="PTHR34069:SF2">
    <property type="entry name" value="BETA-KETOACYL-[ACYL-CARRIER-PROTEIN] SYNTHASE III"/>
    <property type="match status" value="1"/>
</dbReference>
<evidence type="ECO:0000256" key="1">
    <source>
        <dbReference type="ARBA" id="ARBA00005189"/>
    </source>
</evidence>
<dbReference type="GO" id="GO:0033818">
    <property type="term" value="F:beta-ketoacyl-acyl-carrier-protein synthase III activity"/>
    <property type="evidence" value="ECO:0007669"/>
    <property type="project" value="UniProtKB-EC"/>
</dbReference>
<keyword evidence="10 13" id="KW-0012">Acyltransferase</keyword>
<dbReference type="STRING" id="1325564.NSJP_1827"/>
<keyword evidence="9" id="KW-0511">Multifunctional enzyme</keyword>
<dbReference type="InterPro" id="IPR013751">
    <property type="entry name" value="ACP_syn_III_N"/>
</dbReference>
<keyword evidence="3" id="KW-0963">Cytoplasm</keyword>
<evidence type="ECO:0000313" key="13">
    <source>
        <dbReference type="EMBL" id="SLM47999.1"/>
    </source>
</evidence>
<sequence>MVNCNEVRRVDPLGNGPYNPAAYAMSSRQPRHVMIHARIVGTGSYLPERVVSNAEVAGTLGIDPSTVTRLTGIAERRWADPSQASSDLAVEACRRAMDAAGIAPSSVEAIVLSTTSPDMAFPSTACLLQRKLGCPGGPAFDLSASCSGFLYALSMADAMVRSGQVTQCLVVATEIKSRTLDPNDADTALLFGDGAGAVVVRAEQAGAQPNGGILGLRIHAEGAGHDLIRIPMGGSRTPATEATFSRPGTTLRMRGGPLFRLAVKKLNQAIRDLLKEFGVTLDDVAHLVLHQANGRILSSLAAKLGLPVSKLCSVIERAGNTSSASVPVALDYAVRSGRIRQQDLVVLGSFGGGITWATGLIRW</sequence>
<evidence type="ECO:0000256" key="8">
    <source>
        <dbReference type="ARBA" id="ARBA00023160"/>
    </source>
</evidence>
<comment type="pathway">
    <text evidence="1">Lipid metabolism.</text>
</comment>
<evidence type="ECO:0000313" key="14">
    <source>
        <dbReference type="Proteomes" id="UP000192042"/>
    </source>
</evidence>
<dbReference type="EMBL" id="LT828648">
    <property type="protein sequence ID" value="SLM47999.1"/>
    <property type="molecule type" value="Genomic_DNA"/>
</dbReference>
<evidence type="ECO:0000256" key="7">
    <source>
        <dbReference type="ARBA" id="ARBA00023098"/>
    </source>
</evidence>
<evidence type="ECO:0000256" key="5">
    <source>
        <dbReference type="ARBA" id="ARBA00022679"/>
    </source>
</evidence>
<dbReference type="InterPro" id="IPR013747">
    <property type="entry name" value="ACP_syn_III_C"/>
</dbReference>
<dbReference type="Gene3D" id="3.40.47.10">
    <property type="match status" value="1"/>
</dbReference>
<keyword evidence="6" id="KW-0276">Fatty acid metabolism</keyword>
<evidence type="ECO:0000259" key="12">
    <source>
        <dbReference type="Pfam" id="PF08545"/>
    </source>
</evidence>
<dbReference type="KEGG" id="nja:NSJP_1827"/>
<feature type="domain" description="Beta-ketoacyl-[acyl-carrier-protein] synthase III C-terminal" evidence="11">
    <location>
        <begin position="274"/>
        <end position="363"/>
    </location>
</feature>
<proteinExistence type="inferred from homology"/>
<protein>
    <submittedName>
        <fullName evidence="13">3-oxoacyl-[acyl-carrier-protein] synthase 3</fullName>
        <ecNumber evidence="13">2.3.1.180</ecNumber>
    </submittedName>
</protein>
<evidence type="ECO:0000259" key="11">
    <source>
        <dbReference type="Pfam" id="PF08541"/>
    </source>
</evidence>
<dbReference type="PANTHER" id="PTHR34069">
    <property type="entry name" value="3-OXOACYL-[ACYL-CARRIER-PROTEIN] SYNTHASE 3"/>
    <property type="match status" value="1"/>
</dbReference>
<keyword evidence="7" id="KW-0443">Lipid metabolism</keyword>
<dbReference type="NCBIfam" id="TIGR00747">
    <property type="entry name" value="fabH"/>
    <property type="match status" value="1"/>
</dbReference>
<evidence type="ECO:0000256" key="6">
    <source>
        <dbReference type="ARBA" id="ARBA00022832"/>
    </source>
</evidence>
<dbReference type="SUPFAM" id="SSF53901">
    <property type="entry name" value="Thiolase-like"/>
    <property type="match status" value="1"/>
</dbReference>
<dbReference type="NCBIfam" id="NF006829">
    <property type="entry name" value="PRK09352.1"/>
    <property type="match status" value="1"/>
</dbReference>
<dbReference type="EC" id="2.3.1.180" evidence="13"/>
<dbReference type="Proteomes" id="UP000192042">
    <property type="component" value="Chromosome I"/>
</dbReference>
<keyword evidence="5 13" id="KW-0808">Transferase</keyword>
<evidence type="ECO:0000256" key="3">
    <source>
        <dbReference type="ARBA" id="ARBA00022490"/>
    </source>
</evidence>
<dbReference type="CDD" id="cd00830">
    <property type="entry name" value="KAS_III"/>
    <property type="match status" value="1"/>
</dbReference>
<feature type="domain" description="Beta-ketoacyl-[acyl-carrier-protein] synthase III N-terminal" evidence="12">
    <location>
        <begin position="140"/>
        <end position="222"/>
    </location>
</feature>
<keyword evidence="4" id="KW-0444">Lipid biosynthesis</keyword>
<reference evidence="13 14" key="1">
    <citation type="submission" date="2017-03" db="EMBL/GenBank/DDBJ databases">
        <authorList>
            <person name="Afonso C.L."/>
            <person name="Miller P.J."/>
            <person name="Scott M.A."/>
            <person name="Spackman E."/>
            <person name="Goraichik I."/>
            <person name="Dimitrov K.M."/>
            <person name="Suarez D.L."/>
            <person name="Swayne D.E."/>
        </authorList>
    </citation>
    <scope>NUCLEOTIDE SEQUENCE [LARGE SCALE GENOMIC DNA]</scope>
    <source>
        <strain evidence="13">Genome sequencing of Nitrospira japonica strain NJ11</strain>
    </source>
</reference>
<dbReference type="Pfam" id="PF08541">
    <property type="entry name" value="ACP_syn_III_C"/>
    <property type="match status" value="1"/>
</dbReference>
<evidence type="ECO:0000256" key="9">
    <source>
        <dbReference type="ARBA" id="ARBA00023268"/>
    </source>
</evidence>
<dbReference type="GO" id="GO:0004315">
    <property type="term" value="F:3-oxoacyl-[acyl-carrier-protein] synthase activity"/>
    <property type="evidence" value="ECO:0007669"/>
    <property type="project" value="InterPro"/>
</dbReference>
<name>A0A1W1I536_9BACT</name>
<dbReference type="GO" id="GO:0044550">
    <property type="term" value="P:secondary metabolite biosynthetic process"/>
    <property type="evidence" value="ECO:0007669"/>
    <property type="project" value="TreeGrafter"/>
</dbReference>
<dbReference type="InterPro" id="IPR016039">
    <property type="entry name" value="Thiolase-like"/>
</dbReference>
<evidence type="ECO:0000256" key="2">
    <source>
        <dbReference type="ARBA" id="ARBA00008642"/>
    </source>
</evidence>
<dbReference type="AlphaFoldDB" id="A0A1W1I536"/>
<accession>A0A1W1I536</accession>
<keyword evidence="14" id="KW-1185">Reference proteome</keyword>
<dbReference type="GO" id="GO:0006633">
    <property type="term" value="P:fatty acid biosynthetic process"/>
    <property type="evidence" value="ECO:0007669"/>
    <property type="project" value="UniProtKB-KW"/>
</dbReference>
<dbReference type="Pfam" id="PF08545">
    <property type="entry name" value="ACP_syn_III"/>
    <property type="match status" value="1"/>
</dbReference>
<evidence type="ECO:0000256" key="10">
    <source>
        <dbReference type="ARBA" id="ARBA00023315"/>
    </source>
</evidence>
<keyword evidence="8" id="KW-0275">Fatty acid biosynthesis</keyword>
<comment type="similarity">
    <text evidence="2">Belongs to the thiolase-like superfamily. FabH family.</text>
</comment>
<dbReference type="InterPro" id="IPR004655">
    <property type="entry name" value="FabH"/>
</dbReference>
<evidence type="ECO:0000256" key="4">
    <source>
        <dbReference type="ARBA" id="ARBA00022516"/>
    </source>
</evidence>